<evidence type="ECO:0000256" key="5">
    <source>
        <dbReference type="ARBA" id="ARBA00022801"/>
    </source>
</evidence>
<dbReference type="InterPro" id="IPR002933">
    <property type="entry name" value="Peptidase_M20"/>
</dbReference>
<keyword evidence="7" id="KW-0482">Metalloprotease</keyword>
<accession>A0A1M6F600</accession>
<dbReference type="SUPFAM" id="SSF53187">
    <property type="entry name" value="Zn-dependent exopeptidases"/>
    <property type="match status" value="1"/>
</dbReference>
<dbReference type="CDD" id="cd03890">
    <property type="entry name" value="M20_pepD"/>
    <property type="match status" value="1"/>
</dbReference>
<keyword evidence="4" id="KW-0479">Metal-binding</keyword>
<dbReference type="Proteomes" id="UP000184342">
    <property type="component" value="Unassembled WGS sequence"/>
</dbReference>
<dbReference type="FunFam" id="3.40.630.10:FF:000018">
    <property type="entry name" value="Aminoacyl-histidine dipeptidase PepD"/>
    <property type="match status" value="1"/>
</dbReference>
<comment type="cofactor">
    <cofactor evidence="1">
        <name>Co(2+)</name>
        <dbReference type="ChEBI" id="CHEBI:48828"/>
    </cofactor>
</comment>
<dbReference type="FunFam" id="3.40.630.10:FF:000015">
    <property type="entry name" value="Aminoacyl-histidine dipeptidase PepD"/>
    <property type="match status" value="1"/>
</dbReference>
<dbReference type="InterPro" id="IPR001160">
    <property type="entry name" value="Peptidase_M20C"/>
</dbReference>
<dbReference type="PRINTS" id="PR00934">
    <property type="entry name" value="XHISDIPTASE"/>
</dbReference>
<keyword evidence="20" id="KW-1185">Reference proteome</keyword>
<evidence type="ECO:0000256" key="15">
    <source>
        <dbReference type="ARBA" id="ARBA00076004"/>
    </source>
</evidence>
<evidence type="ECO:0000256" key="9">
    <source>
        <dbReference type="ARBA" id="ARBA00036421"/>
    </source>
</evidence>
<sequence>MNSVKVFKYFEEISAIPRGSGNTKRISDYCASFARKRAFEYCQDEWNNIIIRKPASPGRENDGGVIIQGHLDMVAEKKPESEHDFSKDGIKLVKNGDFIGAEGTTLGGDNGIAIAYALAVLDDDTISHPALEAVFTVDEEIGMLGAKAIDLSALTGKYLLNIDSDEEDILLGGCAGGLTVICTLKTQMISASGVPVRISVEGLKGGHSGAEIDKERANADILLGRILFRLTKDVVFSLKHLEGGTKDNAIPRKAEAVLLVHPQDIQKLKSLVKESNISFQTEYALADPDIIIEIYIDEKCSSEDGEVMNRDGRDRIIFFLMNCPNGVYFHDLNIPEVVETSLNLGIMHMEGDMVAFTFSVRSSLPERKMGLKERLESLTTFLGGSIRVQGDYPAWRLSPGSKLLSVMSDIYQEMFNKKPEVTSIHAGLECGYILEKKPGLDIVSFGPQMYDIHTTEERMSISSVDRMYDYLIEILRRIK</sequence>
<dbReference type="AlphaFoldDB" id="A0A1M6F600"/>
<protein>
    <recommendedName>
        <fullName evidence="13">Cytosol non-specific dipeptidase</fullName>
        <ecNumber evidence="10">3.4.13.18</ecNumber>
    </recommendedName>
    <alternativeName>
        <fullName evidence="16">Aminoacyl-histidine dipeptidase</fullName>
    </alternativeName>
    <alternativeName>
        <fullName evidence="15">Beta-alanyl-histidine dipeptidase</fullName>
    </alternativeName>
    <alternativeName>
        <fullName evidence="14">Carnosinase</fullName>
    </alternativeName>
    <alternativeName>
        <fullName evidence="11">Peptidase D</fullName>
    </alternativeName>
    <alternativeName>
        <fullName evidence="17">Xaa-His dipeptidase</fullName>
    </alternativeName>
</protein>
<dbReference type="PANTHER" id="PTHR43501">
    <property type="entry name" value="CYTOSOL NON-SPECIFIC DIPEPTIDASE"/>
    <property type="match status" value="1"/>
</dbReference>
<evidence type="ECO:0000256" key="8">
    <source>
        <dbReference type="ARBA" id="ARBA00023285"/>
    </source>
</evidence>
<dbReference type="RefSeq" id="WP_073993320.1">
    <property type="nucleotide sequence ID" value="NZ_FQYT01000009.1"/>
</dbReference>
<evidence type="ECO:0000256" key="1">
    <source>
        <dbReference type="ARBA" id="ARBA00001941"/>
    </source>
</evidence>
<evidence type="ECO:0000256" key="10">
    <source>
        <dbReference type="ARBA" id="ARBA00038976"/>
    </source>
</evidence>
<keyword evidence="8" id="KW-0170">Cobalt</keyword>
<dbReference type="Pfam" id="PF07687">
    <property type="entry name" value="M20_dimer"/>
    <property type="match status" value="1"/>
</dbReference>
<evidence type="ECO:0000256" key="2">
    <source>
        <dbReference type="ARBA" id="ARBA00001947"/>
    </source>
</evidence>
<evidence type="ECO:0000256" key="11">
    <source>
        <dbReference type="ARBA" id="ARBA00044252"/>
    </source>
</evidence>
<comment type="catalytic activity">
    <reaction evidence="9">
        <text>Hydrolysis of dipeptides, preferentially hydrophobic dipeptides including prolyl amino acids.</text>
        <dbReference type="EC" id="3.4.13.18"/>
    </reaction>
</comment>
<proteinExistence type="inferred from homology"/>
<dbReference type="Pfam" id="PF01546">
    <property type="entry name" value="Peptidase_M20"/>
    <property type="match status" value="1"/>
</dbReference>
<keyword evidence="6" id="KW-0862">Zinc</keyword>
<dbReference type="OrthoDB" id="9773892at2"/>
<reference evidence="19 20" key="1">
    <citation type="submission" date="2016-11" db="EMBL/GenBank/DDBJ databases">
        <authorList>
            <person name="Jaros S."/>
            <person name="Januszkiewicz K."/>
            <person name="Wedrychowicz H."/>
        </authorList>
    </citation>
    <scope>NUCLEOTIDE SEQUENCE [LARGE SCALE GENOMIC DNA]</scope>
    <source>
        <strain evidence="19 20">DSM 15970</strain>
    </source>
</reference>
<dbReference type="EC" id="3.4.13.18" evidence="10"/>
<evidence type="ECO:0000256" key="4">
    <source>
        <dbReference type="ARBA" id="ARBA00022723"/>
    </source>
</evidence>
<evidence type="ECO:0000313" key="19">
    <source>
        <dbReference type="EMBL" id="SHI93148.1"/>
    </source>
</evidence>
<keyword evidence="5" id="KW-0378">Hydrolase</keyword>
<dbReference type="EMBL" id="FQYT01000009">
    <property type="protein sequence ID" value="SHI93148.1"/>
    <property type="molecule type" value="Genomic_DNA"/>
</dbReference>
<evidence type="ECO:0000256" key="12">
    <source>
        <dbReference type="ARBA" id="ARBA00061423"/>
    </source>
</evidence>
<dbReference type="NCBIfam" id="TIGR01893">
    <property type="entry name" value="aa-his-dipept"/>
    <property type="match status" value="1"/>
</dbReference>
<comment type="cofactor">
    <cofactor evidence="2">
        <name>Zn(2+)</name>
        <dbReference type="ChEBI" id="CHEBI:29105"/>
    </cofactor>
</comment>
<dbReference type="PANTHER" id="PTHR43501:SF1">
    <property type="entry name" value="CYTOSOL NON-SPECIFIC DIPEPTIDASE"/>
    <property type="match status" value="1"/>
</dbReference>
<comment type="similarity">
    <text evidence="12">Belongs to the peptidase M20C family.</text>
</comment>
<evidence type="ECO:0000256" key="7">
    <source>
        <dbReference type="ARBA" id="ARBA00023049"/>
    </source>
</evidence>
<name>A0A1M6F600_9FIRM</name>
<dbReference type="GO" id="GO:0006508">
    <property type="term" value="P:proteolysis"/>
    <property type="evidence" value="ECO:0007669"/>
    <property type="project" value="UniProtKB-KW"/>
</dbReference>
<evidence type="ECO:0000256" key="6">
    <source>
        <dbReference type="ARBA" id="ARBA00022833"/>
    </source>
</evidence>
<evidence type="ECO:0000256" key="16">
    <source>
        <dbReference type="ARBA" id="ARBA00077688"/>
    </source>
</evidence>
<evidence type="ECO:0000256" key="17">
    <source>
        <dbReference type="ARBA" id="ARBA00078074"/>
    </source>
</evidence>
<dbReference type="PIRSF" id="PIRSF016599">
    <property type="entry name" value="Xaa-His_dipept"/>
    <property type="match status" value="1"/>
</dbReference>
<dbReference type="Gene3D" id="3.40.630.10">
    <property type="entry name" value="Zn peptidases"/>
    <property type="match status" value="2"/>
</dbReference>
<evidence type="ECO:0000256" key="13">
    <source>
        <dbReference type="ARBA" id="ARBA00071271"/>
    </source>
</evidence>
<evidence type="ECO:0000313" key="20">
    <source>
        <dbReference type="Proteomes" id="UP000184342"/>
    </source>
</evidence>
<keyword evidence="3" id="KW-0645">Protease</keyword>
<dbReference type="STRING" id="1122934.SAMN02745691_01059"/>
<organism evidence="19 20">
    <name type="scientific">Parasporobacterium paucivorans DSM 15970</name>
    <dbReference type="NCBI Taxonomy" id="1122934"/>
    <lineage>
        <taxon>Bacteria</taxon>
        <taxon>Bacillati</taxon>
        <taxon>Bacillota</taxon>
        <taxon>Clostridia</taxon>
        <taxon>Lachnospirales</taxon>
        <taxon>Lachnospiraceae</taxon>
        <taxon>Parasporobacterium</taxon>
    </lineage>
</organism>
<dbReference type="GO" id="GO:0046872">
    <property type="term" value="F:metal ion binding"/>
    <property type="evidence" value="ECO:0007669"/>
    <property type="project" value="UniProtKB-KW"/>
</dbReference>
<dbReference type="GO" id="GO:0005829">
    <property type="term" value="C:cytosol"/>
    <property type="evidence" value="ECO:0007669"/>
    <property type="project" value="TreeGrafter"/>
</dbReference>
<evidence type="ECO:0000256" key="3">
    <source>
        <dbReference type="ARBA" id="ARBA00022670"/>
    </source>
</evidence>
<gene>
    <name evidence="19" type="ORF">SAMN02745691_01059</name>
</gene>
<feature type="domain" description="Peptidase M20 dimerisation" evidence="18">
    <location>
        <begin position="200"/>
        <end position="274"/>
    </location>
</feature>
<evidence type="ECO:0000259" key="18">
    <source>
        <dbReference type="Pfam" id="PF07687"/>
    </source>
</evidence>
<dbReference type="GO" id="GO:0070573">
    <property type="term" value="F:metallodipeptidase activity"/>
    <property type="evidence" value="ECO:0007669"/>
    <property type="project" value="TreeGrafter"/>
</dbReference>
<dbReference type="InterPro" id="IPR011650">
    <property type="entry name" value="Peptidase_M20_dimer"/>
</dbReference>
<evidence type="ECO:0000256" key="14">
    <source>
        <dbReference type="ARBA" id="ARBA00075285"/>
    </source>
</evidence>